<proteinExistence type="predicted"/>
<evidence type="ECO:0000256" key="1">
    <source>
        <dbReference type="SAM" id="MobiDB-lite"/>
    </source>
</evidence>
<evidence type="ECO:0000313" key="2">
    <source>
        <dbReference type="EMBL" id="GAA2962988.1"/>
    </source>
</evidence>
<name>A0ABN3XKR9_9ACTN</name>
<gene>
    <name evidence="2" type="ORF">GCM10010446_55630</name>
</gene>
<protein>
    <submittedName>
        <fullName evidence="2">Uncharacterized protein</fullName>
    </submittedName>
</protein>
<keyword evidence="3" id="KW-1185">Reference proteome</keyword>
<comment type="caution">
    <text evidence="2">The sequence shown here is derived from an EMBL/GenBank/DDBJ whole genome shotgun (WGS) entry which is preliminary data.</text>
</comment>
<sequence length="112" mass="11129">MAPGTAVSAPNRTPGRCGSRCGAKGVEADRPRAAPGGTASWQDYVPVPVGEGAHVHGVRTSVPDSGPGAHPTGVGGDGRTVTPAQGARVGDPSDAPVPALRRTTRTAVAKPY</sequence>
<evidence type="ECO:0000313" key="3">
    <source>
        <dbReference type="Proteomes" id="UP001500403"/>
    </source>
</evidence>
<feature type="region of interest" description="Disordered" evidence="1">
    <location>
        <begin position="59"/>
        <end position="98"/>
    </location>
</feature>
<organism evidence="2 3">
    <name type="scientific">Streptomyces enissocaesilis</name>
    <dbReference type="NCBI Taxonomy" id="332589"/>
    <lineage>
        <taxon>Bacteria</taxon>
        <taxon>Bacillati</taxon>
        <taxon>Actinomycetota</taxon>
        <taxon>Actinomycetes</taxon>
        <taxon>Kitasatosporales</taxon>
        <taxon>Streptomycetaceae</taxon>
        <taxon>Streptomyces</taxon>
        <taxon>Streptomyces rochei group</taxon>
    </lineage>
</organism>
<accession>A0ABN3XKR9</accession>
<dbReference type="Proteomes" id="UP001500403">
    <property type="component" value="Unassembled WGS sequence"/>
</dbReference>
<feature type="region of interest" description="Disordered" evidence="1">
    <location>
        <begin position="1"/>
        <end position="44"/>
    </location>
</feature>
<dbReference type="EMBL" id="BAAAUD010000053">
    <property type="protein sequence ID" value="GAA2962988.1"/>
    <property type="molecule type" value="Genomic_DNA"/>
</dbReference>
<reference evidence="2 3" key="1">
    <citation type="journal article" date="2019" name="Int. J. Syst. Evol. Microbiol.">
        <title>The Global Catalogue of Microorganisms (GCM) 10K type strain sequencing project: providing services to taxonomists for standard genome sequencing and annotation.</title>
        <authorList>
            <consortium name="The Broad Institute Genomics Platform"/>
            <consortium name="The Broad Institute Genome Sequencing Center for Infectious Disease"/>
            <person name="Wu L."/>
            <person name="Ma J."/>
        </authorList>
    </citation>
    <scope>NUCLEOTIDE SEQUENCE [LARGE SCALE GENOMIC DNA]</scope>
    <source>
        <strain evidence="2 3">JCM 9088</strain>
    </source>
</reference>